<dbReference type="PANTHER" id="PTHR46361:SF1">
    <property type="entry name" value="F26K24.21 PROTEIN"/>
    <property type="match status" value="1"/>
</dbReference>
<evidence type="ECO:0000313" key="2">
    <source>
        <dbReference type="EMBL" id="MCD7467184.1"/>
    </source>
</evidence>
<reference evidence="2 3" key="1">
    <citation type="journal article" date="2021" name="BMC Genomics">
        <title>Datura genome reveals duplications of psychoactive alkaloid biosynthetic genes and high mutation rate following tissue culture.</title>
        <authorList>
            <person name="Rajewski A."/>
            <person name="Carter-House D."/>
            <person name="Stajich J."/>
            <person name="Litt A."/>
        </authorList>
    </citation>
    <scope>NUCLEOTIDE SEQUENCE [LARGE SCALE GENOMIC DNA]</scope>
    <source>
        <strain evidence="2">AR-01</strain>
    </source>
</reference>
<evidence type="ECO:0000313" key="3">
    <source>
        <dbReference type="Proteomes" id="UP000823775"/>
    </source>
</evidence>
<evidence type="ECO:0000256" key="1">
    <source>
        <dbReference type="SAM" id="MobiDB-lite"/>
    </source>
</evidence>
<feature type="region of interest" description="Disordered" evidence="1">
    <location>
        <begin position="1"/>
        <end position="45"/>
    </location>
</feature>
<sequence length="235" mass="26130">MEKMDSINLSKTEEVEAEEEDIISDENGNEKGNRIEKGKSNNVSKAASEIIDTSVKENGNVLGVIKPHNLLPQPESTCRVAVIVSPGELNRSQSMPESFDMPAIGKFFREKSNSLSSAITKRLSSMGISSTTKVMTIQIAARDGVRPLRTESDRELKTSGEEAVGRVSFLEIQLQGLHRREVVSAQEKPYSYVEINVDVYPQREKELIEAEIANVPQIFLNEAVRRISRVELATQ</sequence>
<gene>
    <name evidence="2" type="ORF">HAX54_004461</name>
</gene>
<protein>
    <submittedName>
        <fullName evidence="2">Uncharacterized protein</fullName>
    </submittedName>
</protein>
<keyword evidence="3" id="KW-1185">Reference proteome</keyword>
<feature type="compositionally biased region" description="Basic and acidic residues" evidence="1">
    <location>
        <begin position="28"/>
        <end position="39"/>
    </location>
</feature>
<feature type="compositionally biased region" description="Acidic residues" evidence="1">
    <location>
        <begin position="15"/>
        <end position="24"/>
    </location>
</feature>
<accession>A0ABS8T9D4</accession>
<dbReference type="Proteomes" id="UP000823775">
    <property type="component" value="Unassembled WGS sequence"/>
</dbReference>
<name>A0ABS8T9D4_DATST</name>
<proteinExistence type="predicted"/>
<dbReference type="EMBL" id="JACEIK010001205">
    <property type="protein sequence ID" value="MCD7467184.1"/>
    <property type="molecule type" value="Genomic_DNA"/>
</dbReference>
<comment type="caution">
    <text evidence="2">The sequence shown here is derived from an EMBL/GenBank/DDBJ whole genome shotgun (WGS) entry which is preliminary data.</text>
</comment>
<dbReference type="PANTHER" id="PTHR46361">
    <property type="entry name" value="ELECTRON CARRIER/ PROTEIN DISULFIDE OXIDOREDUCTASE"/>
    <property type="match status" value="1"/>
</dbReference>
<organism evidence="2 3">
    <name type="scientific">Datura stramonium</name>
    <name type="common">Jimsonweed</name>
    <name type="synonym">Common thornapple</name>
    <dbReference type="NCBI Taxonomy" id="4076"/>
    <lineage>
        <taxon>Eukaryota</taxon>
        <taxon>Viridiplantae</taxon>
        <taxon>Streptophyta</taxon>
        <taxon>Embryophyta</taxon>
        <taxon>Tracheophyta</taxon>
        <taxon>Spermatophyta</taxon>
        <taxon>Magnoliopsida</taxon>
        <taxon>eudicotyledons</taxon>
        <taxon>Gunneridae</taxon>
        <taxon>Pentapetalae</taxon>
        <taxon>asterids</taxon>
        <taxon>lamiids</taxon>
        <taxon>Solanales</taxon>
        <taxon>Solanaceae</taxon>
        <taxon>Solanoideae</taxon>
        <taxon>Datureae</taxon>
        <taxon>Datura</taxon>
    </lineage>
</organism>